<feature type="transmembrane region" description="Helical" evidence="1">
    <location>
        <begin position="30"/>
        <end position="53"/>
    </location>
</feature>
<evidence type="ECO:0000313" key="2">
    <source>
        <dbReference type="EMBL" id="KAF0846912.1"/>
    </source>
</evidence>
<feature type="transmembrane region" description="Helical" evidence="1">
    <location>
        <begin position="134"/>
        <end position="153"/>
    </location>
</feature>
<sequence>MVSFAVLVVAGVELLCVGLLWARAERRLRVLLLGVVGVGIAYDSAVFGLGALIGEGALLHGLSVGRFVAHALLTPLLVLWAVDRVYATAWLRRAALVLTVAMVLWGVLGELAHVRLVPRTFADTFRYGSQHPAVPIPALVVSAVLLAAAVSLWRTEHLRFPLIGIVLLVVASGAATVCPPLGNLGEAIMMSALTGAELALVSRAAAPVGR</sequence>
<feature type="transmembrane region" description="Helical" evidence="1">
    <location>
        <begin position="59"/>
        <end position="82"/>
    </location>
</feature>
<name>A0ABQ6YMA5_9NOCA</name>
<keyword evidence="1" id="KW-0472">Membrane</keyword>
<gene>
    <name evidence="2" type="ORF">FNL39_104334</name>
</gene>
<proteinExistence type="predicted"/>
<protein>
    <submittedName>
        <fullName evidence="2">Uncharacterized protein</fullName>
    </submittedName>
</protein>
<dbReference type="Proteomes" id="UP000798951">
    <property type="component" value="Unassembled WGS sequence"/>
</dbReference>
<accession>A0ABQ6YMA5</accession>
<reference evidence="2 3" key="1">
    <citation type="submission" date="2019-07" db="EMBL/GenBank/DDBJ databases">
        <title>Genomic Encyclopedia of Type Strains, Phase IV (KMG-IV): sequencing the most valuable type-strain genomes for metagenomic binning, comparative biology and taxonomic classification.</title>
        <authorList>
            <person name="Goeker M."/>
        </authorList>
    </citation>
    <scope>NUCLEOTIDE SEQUENCE [LARGE SCALE GENOMIC DNA]</scope>
    <source>
        <strain evidence="2 3">DSM 44831</strain>
    </source>
</reference>
<keyword evidence="1" id="KW-1133">Transmembrane helix</keyword>
<comment type="caution">
    <text evidence="2">The sequence shown here is derived from an EMBL/GenBank/DDBJ whole genome shotgun (WGS) entry which is preliminary data.</text>
</comment>
<evidence type="ECO:0000313" key="3">
    <source>
        <dbReference type="Proteomes" id="UP000798951"/>
    </source>
</evidence>
<keyword evidence="3" id="KW-1185">Reference proteome</keyword>
<evidence type="ECO:0000256" key="1">
    <source>
        <dbReference type="SAM" id="Phobius"/>
    </source>
</evidence>
<feature type="transmembrane region" description="Helical" evidence="1">
    <location>
        <begin position="160"/>
        <end position="182"/>
    </location>
</feature>
<organism evidence="2 3">
    <name type="scientific">Nocardia caishijiensis</name>
    <dbReference type="NCBI Taxonomy" id="184756"/>
    <lineage>
        <taxon>Bacteria</taxon>
        <taxon>Bacillati</taxon>
        <taxon>Actinomycetota</taxon>
        <taxon>Actinomycetes</taxon>
        <taxon>Mycobacteriales</taxon>
        <taxon>Nocardiaceae</taxon>
        <taxon>Nocardia</taxon>
    </lineage>
</organism>
<feature type="transmembrane region" description="Helical" evidence="1">
    <location>
        <begin position="6"/>
        <end position="23"/>
    </location>
</feature>
<keyword evidence="1" id="KW-0812">Transmembrane</keyword>
<dbReference type="EMBL" id="VMSD01000004">
    <property type="protein sequence ID" value="KAF0846912.1"/>
    <property type="molecule type" value="Genomic_DNA"/>
</dbReference>
<feature type="transmembrane region" description="Helical" evidence="1">
    <location>
        <begin position="94"/>
        <end position="114"/>
    </location>
</feature>